<dbReference type="Proteomes" id="UP000265703">
    <property type="component" value="Unassembled WGS sequence"/>
</dbReference>
<keyword evidence="1" id="KW-0472">Membrane</keyword>
<feature type="transmembrane region" description="Helical" evidence="1">
    <location>
        <begin position="20"/>
        <end position="40"/>
    </location>
</feature>
<proteinExistence type="predicted"/>
<name>A0A397RZC7_9GLOM</name>
<keyword evidence="1" id="KW-0812">Transmembrane</keyword>
<evidence type="ECO:0000256" key="1">
    <source>
        <dbReference type="SAM" id="Phobius"/>
    </source>
</evidence>
<reference evidence="2 3" key="1">
    <citation type="submission" date="2018-06" db="EMBL/GenBank/DDBJ databases">
        <title>Comparative genomics reveals the genomic features of Rhizophagus irregularis, R. cerebriforme, R. diaphanum and Gigaspora rosea, and their symbiotic lifestyle signature.</title>
        <authorList>
            <person name="Morin E."/>
            <person name="San Clemente H."/>
            <person name="Chen E.C.H."/>
            <person name="De La Providencia I."/>
            <person name="Hainaut M."/>
            <person name="Kuo A."/>
            <person name="Kohler A."/>
            <person name="Murat C."/>
            <person name="Tang N."/>
            <person name="Roy S."/>
            <person name="Loubradou J."/>
            <person name="Henrissat B."/>
            <person name="Grigoriev I.V."/>
            <person name="Corradi N."/>
            <person name="Roux C."/>
            <person name="Martin F.M."/>
        </authorList>
    </citation>
    <scope>NUCLEOTIDE SEQUENCE [LARGE SCALE GENOMIC DNA]</scope>
    <source>
        <strain evidence="2 3">DAOM 227022</strain>
    </source>
</reference>
<sequence length="65" mass="7696">MLHEGFQIFLKREFFKMILVTYGGNIILCFSIIYLFAYILDYACNINWMPGSLNENPPMYHTIII</sequence>
<accession>A0A397RZC7</accession>
<evidence type="ECO:0000313" key="3">
    <source>
        <dbReference type="Proteomes" id="UP000265703"/>
    </source>
</evidence>
<dbReference type="AlphaFoldDB" id="A0A397RZC7"/>
<comment type="caution">
    <text evidence="2">The sequence shown here is derived from an EMBL/GenBank/DDBJ whole genome shotgun (WGS) entry which is preliminary data.</text>
</comment>
<keyword evidence="1" id="KW-1133">Transmembrane helix</keyword>
<dbReference type="EMBL" id="QKYT01002547">
    <property type="protein sequence ID" value="RIA78632.1"/>
    <property type="molecule type" value="Genomic_DNA"/>
</dbReference>
<gene>
    <name evidence="2" type="ORF">C1645_883102</name>
</gene>
<organism evidence="2 3">
    <name type="scientific">Glomus cerebriforme</name>
    <dbReference type="NCBI Taxonomy" id="658196"/>
    <lineage>
        <taxon>Eukaryota</taxon>
        <taxon>Fungi</taxon>
        <taxon>Fungi incertae sedis</taxon>
        <taxon>Mucoromycota</taxon>
        <taxon>Glomeromycotina</taxon>
        <taxon>Glomeromycetes</taxon>
        <taxon>Glomerales</taxon>
        <taxon>Glomeraceae</taxon>
        <taxon>Glomus</taxon>
    </lineage>
</organism>
<dbReference type="OrthoDB" id="10573351at2759"/>
<keyword evidence="3" id="KW-1185">Reference proteome</keyword>
<protein>
    <submittedName>
        <fullName evidence="2">Uncharacterized protein</fullName>
    </submittedName>
</protein>
<evidence type="ECO:0000313" key="2">
    <source>
        <dbReference type="EMBL" id="RIA78632.1"/>
    </source>
</evidence>